<evidence type="ECO:0000313" key="2">
    <source>
        <dbReference type="Proteomes" id="UP000269154"/>
    </source>
</evidence>
<comment type="caution">
    <text evidence="1">The sequence shown here is derived from an EMBL/GenBank/DDBJ whole genome shotgun (WGS) entry which is preliminary data.</text>
</comment>
<accession>A0A3N6NSU4</accession>
<organism evidence="1 2">
    <name type="scientific">Okeania hirsuta</name>
    <dbReference type="NCBI Taxonomy" id="1458930"/>
    <lineage>
        <taxon>Bacteria</taxon>
        <taxon>Bacillati</taxon>
        <taxon>Cyanobacteriota</taxon>
        <taxon>Cyanophyceae</taxon>
        <taxon>Oscillatoriophycideae</taxon>
        <taxon>Oscillatoriales</taxon>
        <taxon>Microcoleaceae</taxon>
        <taxon>Okeania</taxon>
    </lineage>
</organism>
<dbReference type="EMBL" id="RCBY01000455">
    <property type="protein sequence ID" value="RQH19018.1"/>
    <property type="molecule type" value="Genomic_DNA"/>
</dbReference>
<evidence type="ECO:0000313" key="1">
    <source>
        <dbReference type="EMBL" id="RQH19018.1"/>
    </source>
</evidence>
<sequence>MEMPFFDTNESLEFTEIIAVSGCEANTISSSMHAGWSCEGNTIVDATMNANISITLQLPNLSLSPNPLKMLAMDQTIPIPRNYP</sequence>
<protein>
    <submittedName>
        <fullName evidence="1">Uncharacterized protein</fullName>
    </submittedName>
</protein>
<proteinExistence type="predicted"/>
<name>A0A3N6NSU4_9CYAN</name>
<reference evidence="1 2" key="1">
    <citation type="journal article" date="2018" name="ACS Chem. Biol.">
        <title>Ketoreductase domain dysfunction expands chemodiversity: malyngamide biosynthesis in the cyanobacterium Okeania hirsuta.</title>
        <authorList>
            <person name="Moss N.A."/>
            <person name="Leao T."/>
            <person name="Rankin M."/>
            <person name="McCullough T.M."/>
            <person name="Qu P."/>
            <person name="Korobeynikov A."/>
            <person name="Smith J.L."/>
            <person name="Gerwick L."/>
            <person name="Gerwick W.H."/>
        </authorList>
    </citation>
    <scope>NUCLEOTIDE SEQUENCE [LARGE SCALE GENOMIC DNA]</scope>
    <source>
        <strain evidence="1 2">PAB10Feb10-1</strain>
    </source>
</reference>
<keyword evidence="2" id="KW-1185">Reference proteome</keyword>
<dbReference type="AlphaFoldDB" id="A0A3N6NSU4"/>
<dbReference type="Proteomes" id="UP000269154">
    <property type="component" value="Unassembled WGS sequence"/>
</dbReference>
<gene>
    <name evidence="1" type="ORF">D5R40_32665</name>
</gene>